<proteinExistence type="predicted"/>
<evidence type="ECO:0000313" key="3">
    <source>
        <dbReference type="Proteomes" id="UP000749646"/>
    </source>
</evidence>
<accession>A0A9P6JD66</accession>
<organism evidence="2 3">
    <name type="scientific">Modicella reniformis</name>
    <dbReference type="NCBI Taxonomy" id="1440133"/>
    <lineage>
        <taxon>Eukaryota</taxon>
        <taxon>Fungi</taxon>
        <taxon>Fungi incertae sedis</taxon>
        <taxon>Mucoromycota</taxon>
        <taxon>Mortierellomycotina</taxon>
        <taxon>Mortierellomycetes</taxon>
        <taxon>Mortierellales</taxon>
        <taxon>Mortierellaceae</taxon>
        <taxon>Modicella</taxon>
    </lineage>
</organism>
<evidence type="ECO:0000256" key="1">
    <source>
        <dbReference type="SAM" id="MobiDB-lite"/>
    </source>
</evidence>
<protein>
    <submittedName>
        <fullName evidence="2">Uncharacterized protein</fullName>
    </submittedName>
</protein>
<dbReference type="AlphaFoldDB" id="A0A9P6JD66"/>
<dbReference type="Proteomes" id="UP000749646">
    <property type="component" value="Unassembled WGS sequence"/>
</dbReference>
<keyword evidence="3" id="KW-1185">Reference proteome</keyword>
<gene>
    <name evidence="2" type="ORF">BGZ65_013039</name>
</gene>
<reference evidence="2" key="1">
    <citation type="journal article" date="2020" name="Fungal Divers.">
        <title>Resolving the Mortierellaceae phylogeny through synthesis of multi-gene phylogenetics and phylogenomics.</title>
        <authorList>
            <person name="Vandepol N."/>
            <person name="Liber J."/>
            <person name="Desiro A."/>
            <person name="Na H."/>
            <person name="Kennedy M."/>
            <person name="Barry K."/>
            <person name="Grigoriev I.V."/>
            <person name="Miller A.N."/>
            <person name="O'Donnell K."/>
            <person name="Stajich J.E."/>
            <person name="Bonito G."/>
        </authorList>
    </citation>
    <scope>NUCLEOTIDE SEQUENCE</scope>
    <source>
        <strain evidence="2">MES-2147</strain>
    </source>
</reference>
<sequence length="96" mass="10265">MSTVVNMAATSISPTNMYRSASSDGSSVSSTMTAINPTTAARLRLPTPPRSPGLTPLGKQLTLIEPPITKGIRFLILDCPTDSTLPFYLAELKRNN</sequence>
<evidence type="ECO:0000313" key="2">
    <source>
        <dbReference type="EMBL" id="KAF9967449.1"/>
    </source>
</evidence>
<name>A0A9P6JD66_9FUNG</name>
<dbReference type="EMBL" id="JAAAHW010005616">
    <property type="protein sequence ID" value="KAF9967449.1"/>
    <property type="molecule type" value="Genomic_DNA"/>
</dbReference>
<comment type="caution">
    <text evidence="2">The sequence shown here is derived from an EMBL/GenBank/DDBJ whole genome shotgun (WGS) entry which is preliminary data.</text>
</comment>
<feature type="region of interest" description="Disordered" evidence="1">
    <location>
        <begin position="37"/>
        <end position="58"/>
    </location>
</feature>
<feature type="non-terminal residue" evidence="2">
    <location>
        <position position="96"/>
    </location>
</feature>
<dbReference type="OrthoDB" id="5632at2759"/>